<dbReference type="OrthoDB" id="1751594at2759"/>
<feature type="non-terminal residue" evidence="2">
    <location>
        <position position="1"/>
    </location>
</feature>
<evidence type="ECO:0000313" key="2">
    <source>
        <dbReference type="EMBL" id="RDX58470.1"/>
    </source>
</evidence>
<comment type="caution">
    <text evidence="2">The sequence shown here is derived from an EMBL/GenBank/DDBJ whole genome shotgun (WGS) entry which is preliminary data.</text>
</comment>
<reference evidence="2" key="1">
    <citation type="submission" date="2018-05" db="EMBL/GenBank/DDBJ databases">
        <title>Draft genome of Mucuna pruriens seed.</title>
        <authorList>
            <person name="Nnadi N.E."/>
            <person name="Vos R."/>
            <person name="Hasami M.H."/>
            <person name="Devisetty U.K."/>
            <person name="Aguiy J.C."/>
        </authorList>
    </citation>
    <scope>NUCLEOTIDE SEQUENCE [LARGE SCALE GENOMIC DNA]</scope>
    <source>
        <strain evidence="2">JCA_2017</strain>
    </source>
</reference>
<organism evidence="2 3">
    <name type="scientific">Mucuna pruriens</name>
    <name type="common">Velvet bean</name>
    <name type="synonym">Dolichos pruriens</name>
    <dbReference type="NCBI Taxonomy" id="157652"/>
    <lineage>
        <taxon>Eukaryota</taxon>
        <taxon>Viridiplantae</taxon>
        <taxon>Streptophyta</taxon>
        <taxon>Embryophyta</taxon>
        <taxon>Tracheophyta</taxon>
        <taxon>Spermatophyta</taxon>
        <taxon>Magnoliopsida</taxon>
        <taxon>eudicotyledons</taxon>
        <taxon>Gunneridae</taxon>
        <taxon>Pentapetalae</taxon>
        <taxon>rosids</taxon>
        <taxon>fabids</taxon>
        <taxon>Fabales</taxon>
        <taxon>Fabaceae</taxon>
        <taxon>Papilionoideae</taxon>
        <taxon>50 kb inversion clade</taxon>
        <taxon>NPAAA clade</taxon>
        <taxon>indigoferoid/millettioid clade</taxon>
        <taxon>Phaseoleae</taxon>
        <taxon>Mucuna</taxon>
    </lineage>
</organism>
<accession>A0A371E103</accession>
<feature type="domain" description="Retrovirus-related Pol polyprotein from transposon TNT 1-94-like beta-barrel" evidence="1">
    <location>
        <begin position="2"/>
        <end position="45"/>
    </location>
</feature>
<dbReference type="EMBL" id="QJKJ01017456">
    <property type="protein sequence ID" value="RDX58470.1"/>
    <property type="molecule type" value="Genomic_DNA"/>
</dbReference>
<name>A0A371E103_MUCPR</name>
<protein>
    <recommendedName>
        <fullName evidence="1">Retrovirus-related Pol polyprotein from transposon TNT 1-94-like beta-barrel domain-containing protein</fullName>
    </recommendedName>
</protein>
<dbReference type="InterPro" id="IPR054722">
    <property type="entry name" value="PolX-like_BBD"/>
</dbReference>
<proteinExistence type="predicted"/>
<sequence length="89" mass="10097">MVQSKGKGTVMLETKKGTKFIKDFLLVPNLKENLPSIGQMLEKGCALHFKGDICTIYDNYNKSYGTGPICICIPFYIQMVKLESRDRVF</sequence>
<keyword evidence="3" id="KW-1185">Reference proteome</keyword>
<gene>
    <name evidence="2" type="ORF">CR513_62213</name>
</gene>
<evidence type="ECO:0000313" key="3">
    <source>
        <dbReference type="Proteomes" id="UP000257109"/>
    </source>
</evidence>
<dbReference type="AlphaFoldDB" id="A0A371E103"/>
<evidence type="ECO:0000259" key="1">
    <source>
        <dbReference type="Pfam" id="PF22936"/>
    </source>
</evidence>
<dbReference type="Pfam" id="PF22936">
    <property type="entry name" value="Pol_BBD"/>
    <property type="match status" value="1"/>
</dbReference>
<dbReference type="Proteomes" id="UP000257109">
    <property type="component" value="Unassembled WGS sequence"/>
</dbReference>